<dbReference type="GO" id="GO:0005249">
    <property type="term" value="F:voltage-gated potassium channel activity"/>
    <property type="evidence" value="ECO:0007669"/>
    <property type="project" value="InterPro"/>
</dbReference>
<feature type="transmembrane region" description="Helical" evidence="8">
    <location>
        <begin position="20"/>
        <end position="38"/>
    </location>
</feature>
<evidence type="ECO:0000313" key="10">
    <source>
        <dbReference type="EMBL" id="NYJ06826.1"/>
    </source>
</evidence>
<dbReference type="PANTHER" id="PTHR11537">
    <property type="entry name" value="VOLTAGE-GATED POTASSIUM CHANNEL"/>
    <property type="match status" value="1"/>
</dbReference>
<dbReference type="InterPro" id="IPR027359">
    <property type="entry name" value="Volt_channel_dom_sf"/>
</dbReference>
<dbReference type="SUPFAM" id="SSF81324">
    <property type="entry name" value="Voltage-gated potassium channels"/>
    <property type="match status" value="1"/>
</dbReference>
<gene>
    <name evidence="10" type="ORF">GGQ55_003104</name>
</gene>
<dbReference type="Proteomes" id="UP000541969">
    <property type="component" value="Unassembled WGS sequence"/>
</dbReference>
<keyword evidence="6 8" id="KW-0472">Membrane</keyword>
<evidence type="ECO:0000256" key="4">
    <source>
        <dbReference type="ARBA" id="ARBA00022989"/>
    </source>
</evidence>
<dbReference type="PANTHER" id="PTHR11537:SF254">
    <property type="entry name" value="POTASSIUM VOLTAGE-GATED CHANNEL PROTEIN SHAB"/>
    <property type="match status" value="1"/>
</dbReference>
<comment type="caution">
    <text evidence="10">The sequence shown here is derived from an EMBL/GenBank/DDBJ whole genome shotgun (WGS) entry which is preliminary data.</text>
</comment>
<keyword evidence="5" id="KW-0406">Ion transport</keyword>
<dbReference type="Gene3D" id="1.20.5.110">
    <property type="match status" value="1"/>
</dbReference>
<dbReference type="Gene3D" id="1.20.120.350">
    <property type="entry name" value="Voltage-gated potassium channels. Chain C"/>
    <property type="match status" value="1"/>
</dbReference>
<reference evidence="10 11" key="1">
    <citation type="submission" date="2020-07" db="EMBL/GenBank/DDBJ databases">
        <title>Sequencing the genomes of 1000 actinobacteria strains.</title>
        <authorList>
            <person name="Klenk H.-P."/>
        </authorList>
    </citation>
    <scope>NUCLEOTIDE SEQUENCE [LARGE SCALE GENOMIC DNA]</scope>
    <source>
        <strain evidence="10 11">DSM 104001</strain>
    </source>
</reference>
<evidence type="ECO:0000256" key="1">
    <source>
        <dbReference type="ARBA" id="ARBA00004141"/>
    </source>
</evidence>
<keyword evidence="7 10" id="KW-0407">Ion channel</keyword>
<dbReference type="GO" id="GO:0001508">
    <property type="term" value="P:action potential"/>
    <property type="evidence" value="ECO:0007669"/>
    <property type="project" value="TreeGrafter"/>
</dbReference>
<sequence>MPTSESAVPWGERWEAAREWPLTLAAVAFLGAYAWPILNPSLVAPWPTVCHLFAWLAWGLFAVDLVVRLVMAADRRSFLRDNLLDLAVVALPLLRPLRLLRLVTLLAVLNRHAGHSLRGRVVVYVVGATSLVMVVASLAILDAERGRPGSTIESFGDAVWWSFTTVTTVGYGDRFPVTVQGRAVAVGLMLAGIALLGVVTATFASWLVERVREAGEDSEAVTRRDLTMLTAEVARLRAVLEARAVSESADRAGSEA</sequence>
<evidence type="ECO:0000256" key="5">
    <source>
        <dbReference type="ARBA" id="ARBA00023065"/>
    </source>
</evidence>
<dbReference type="Pfam" id="PF07885">
    <property type="entry name" value="Ion_trans_2"/>
    <property type="match status" value="1"/>
</dbReference>
<feature type="transmembrane region" description="Helical" evidence="8">
    <location>
        <begin position="183"/>
        <end position="208"/>
    </location>
</feature>
<evidence type="ECO:0000256" key="7">
    <source>
        <dbReference type="ARBA" id="ARBA00023303"/>
    </source>
</evidence>
<evidence type="ECO:0000256" key="2">
    <source>
        <dbReference type="ARBA" id="ARBA00022448"/>
    </source>
</evidence>
<feature type="transmembrane region" description="Helical" evidence="8">
    <location>
        <begin position="50"/>
        <end position="71"/>
    </location>
</feature>
<dbReference type="InterPro" id="IPR028325">
    <property type="entry name" value="VG_K_chnl"/>
</dbReference>
<accession>A0A853CHT1</accession>
<feature type="transmembrane region" description="Helical" evidence="8">
    <location>
        <begin position="121"/>
        <end position="141"/>
    </location>
</feature>
<comment type="subcellular location">
    <subcellularLocation>
        <location evidence="1">Membrane</location>
        <topology evidence="1">Multi-pass membrane protein</topology>
    </subcellularLocation>
</comment>
<dbReference type="Gene3D" id="1.10.287.70">
    <property type="match status" value="1"/>
</dbReference>
<evidence type="ECO:0000313" key="11">
    <source>
        <dbReference type="Proteomes" id="UP000541969"/>
    </source>
</evidence>
<organism evidence="10 11">
    <name type="scientific">Petropleomorpha daqingensis</name>
    <dbReference type="NCBI Taxonomy" id="2026353"/>
    <lineage>
        <taxon>Bacteria</taxon>
        <taxon>Bacillati</taxon>
        <taxon>Actinomycetota</taxon>
        <taxon>Actinomycetes</taxon>
        <taxon>Geodermatophilales</taxon>
        <taxon>Geodermatophilaceae</taxon>
        <taxon>Petropleomorpha</taxon>
    </lineage>
</organism>
<keyword evidence="3 8" id="KW-0812">Transmembrane</keyword>
<keyword evidence="2" id="KW-0813">Transport</keyword>
<evidence type="ECO:0000256" key="8">
    <source>
        <dbReference type="SAM" id="Phobius"/>
    </source>
</evidence>
<protein>
    <submittedName>
        <fullName evidence="10">Voltage-gated potassium channel</fullName>
    </submittedName>
</protein>
<proteinExistence type="predicted"/>
<feature type="domain" description="Potassium channel" evidence="9">
    <location>
        <begin position="132"/>
        <end position="208"/>
    </location>
</feature>
<keyword evidence="4 8" id="KW-1133">Transmembrane helix</keyword>
<evidence type="ECO:0000256" key="3">
    <source>
        <dbReference type="ARBA" id="ARBA00022692"/>
    </source>
</evidence>
<evidence type="ECO:0000256" key="6">
    <source>
        <dbReference type="ARBA" id="ARBA00023136"/>
    </source>
</evidence>
<evidence type="ECO:0000259" key="9">
    <source>
        <dbReference type="Pfam" id="PF07885"/>
    </source>
</evidence>
<dbReference type="AlphaFoldDB" id="A0A853CHT1"/>
<dbReference type="EMBL" id="JACBZT010000001">
    <property type="protein sequence ID" value="NYJ06826.1"/>
    <property type="molecule type" value="Genomic_DNA"/>
</dbReference>
<dbReference type="GO" id="GO:0008076">
    <property type="term" value="C:voltage-gated potassium channel complex"/>
    <property type="evidence" value="ECO:0007669"/>
    <property type="project" value="InterPro"/>
</dbReference>
<dbReference type="InterPro" id="IPR013099">
    <property type="entry name" value="K_chnl_dom"/>
</dbReference>
<name>A0A853CHT1_9ACTN</name>
<keyword evidence="11" id="KW-1185">Reference proteome</keyword>